<feature type="region of interest" description="Disordered" evidence="2">
    <location>
        <begin position="96"/>
        <end position="122"/>
    </location>
</feature>
<dbReference type="SMART" id="SM00903">
    <property type="entry name" value="Flavin_Reduct"/>
    <property type="match status" value="1"/>
</dbReference>
<keyword evidence="1" id="KW-0560">Oxidoreductase</keyword>
<dbReference type="SUPFAM" id="SSF50475">
    <property type="entry name" value="FMN-binding split barrel"/>
    <property type="match status" value="1"/>
</dbReference>
<dbReference type="OrthoDB" id="2015405at2759"/>
<evidence type="ECO:0000259" key="3">
    <source>
        <dbReference type="SMART" id="SM00903"/>
    </source>
</evidence>
<evidence type="ECO:0000256" key="2">
    <source>
        <dbReference type="SAM" id="MobiDB-lite"/>
    </source>
</evidence>
<dbReference type="PANTHER" id="PTHR30466">
    <property type="entry name" value="FLAVIN REDUCTASE"/>
    <property type="match status" value="1"/>
</dbReference>
<dbReference type="Gene3D" id="2.30.110.10">
    <property type="entry name" value="Electron Transport, Fmn-binding Protein, Chain A"/>
    <property type="match status" value="1"/>
</dbReference>
<dbReference type="InterPro" id="IPR002563">
    <property type="entry name" value="Flavin_Rdtase-like_dom"/>
</dbReference>
<feature type="compositionally biased region" description="Basic and acidic residues" evidence="2">
    <location>
        <begin position="818"/>
        <end position="827"/>
    </location>
</feature>
<evidence type="ECO:0000256" key="1">
    <source>
        <dbReference type="ARBA" id="ARBA00023002"/>
    </source>
</evidence>
<feature type="region of interest" description="Disordered" evidence="2">
    <location>
        <begin position="779"/>
        <end position="840"/>
    </location>
</feature>
<dbReference type="EMBL" id="ML976003">
    <property type="protein sequence ID" value="KAF1946489.1"/>
    <property type="molecule type" value="Genomic_DNA"/>
</dbReference>
<dbReference type="InterPro" id="IPR050268">
    <property type="entry name" value="NADH-dep_flavin_reductase"/>
</dbReference>
<evidence type="ECO:0000313" key="5">
    <source>
        <dbReference type="Proteomes" id="UP000800038"/>
    </source>
</evidence>
<dbReference type="AlphaFoldDB" id="A0A6A5T453"/>
<dbReference type="Proteomes" id="UP000800038">
    <property type="component" value="Unassembled WGS sequence"/>
</dbReference>
<dbReference type="GO" id="GO:0010181">
    <property type="term" value="F:FMN binding"/>
    <property type="evidence" value="ECO:0007669"/>
    <property type="project" value="InterPro"/>
</dbReference>
<gene>
    <name evidence="4" type="ORF">EJ02DRAFT_394187</name>
</gene>
<protein>
    <recommendedName>
        <fullName evidence="3">Flavin reductase like domain-containing protein</fullName>
    </recommendedName>
</protein>
<reference evidence="4" key="1">
    <citation type="journal article" date="2020" name="Stud. Mycol.">
        <title>101 Dothideomycetes genomes: a test case for predicting lifestyles and emergence of pathogens.</title>
        <authorList>
            <person name="Haridas S."/>
            <person name="Albert R."/>
            <person name="Binder M."/>
            <person name="Bloem J."/>
            <person name="Labutti K."/>
            <person name="Salamov A."/>
            <person name="Andreopoulos B."/>
            <person name="Baker S."/>
            <person name="Barry K."/>
            <person name="Bills G."/>
            <person name="Bluhm B."/>
            <person name="Cannon C."/>
            <person name="Castanera R."/>
            <person name="Culley D."/>
            <person name="Daum C."/>
            <person name="Ezra D."/>
            <person name="Gonzalez J."/>
            <person name="Henrissat B."/>
            <person name="Kuo A."/>
            <person name="Liang C."/>
            <person name="Lipzen A."/>
            <person name="Lutzoni F."/>
            <person name="Magnuson J."/>
            <person name="Mondo S."/>
            <person name="Nolan M."/>
            <person name="Ohm R."/>
            <person name="Pangilinan J."/>
            <person name="Park H.-J."/>
            <person name="Ramirez L."/>
            <person name="Alfaro M."/>
            <person name="Sun H."/>
            <person name="Tritt A."/>
            <person name="Yoshinaga Y."/>
            <person name="Zwiers L.-H."/>
            <person name="Turgeon B."/>
            <person name="Goodwin S."/>
            <person name="Spatafora J."/>
            <person name="Crous P."/>
            <person name="Grigoriev I."/>
        </authorList>
    </citation>
    <scope>NUCLEOTIDE SEQUENCE</scope>
    <source>
        <strain evidence="4">CBS 161.51</strain>
    </source>
</reference>
<keyword evidence="5" id="KW-1185">Reference proteome</keyword>
<organism evidence="4 5">
    <name type="scientific">Clathrospora elynae</name>
    <dbReference type="NCBI Taxonomy" id="706981"/>
    <lineage>
        <taxon>Eukaryota</taxon>
        <taxon>Fungi</taxon>
        <taxon>Dikarya</taxon>
        <taxon>Ascomycota</taxon>
        <taxon>Pezizomycotina</taxon>
        <taxon>Dothideomycetes</taxon>
        <taxon>Pleosporomycetidae</taxon>
        <taxon>Pleosporales</taxon>
        <taxon>Diademaceae</taxon>
        <taxon>Clathrospora</taxon>
    </lineage>
</organism>
<dbReference type="PANTHER" id="PTHR30466:SF1">
    <property type="entry name" value="FMN REDUCTASE (NADH) RUTF"/>
    <property type="match status" value="1"/>
</dbReference>
<name>A0A6A5T453_9PLEO</name>
<dbReference type="GO" id="GO:0042602">
    <property type="term" value="F:riboflavin reductase (NADPH) activity"/>
    <property type="evidence" value="ECO:0007669"/>
    <property type="project" value="TreeGrafter"/>
</dbReference>
<dbReference type="InterPro" id="IPR012349">
    <property type="entry name" value="Split_barrel_FMN-bd"/>
</dbReference>
<dbReference type="Pfam" id="PF01613">
    <property type="entry name" value="Flavin_Reduct"/>
    <property type="match status" value="1"/>
</dbReference>
<feature type="region of interest" description="Disordered" evidence="2">
    <location>
        <begin position="57"/>
        <end position="80"/>
    </location>
</feature>
<feature type="compositionally biased region" description="Polar residues" evidence="2">
    <location>
        <begin position="779"/>
        <end position="789"/>
    </location>
</feature>
<accession>A0A6A5T453</accession>
<proteinExistence type="predicted"/>
<sequence length="840" mass="95052">MTLSQRPASRFFAAFYRWNLQTQRPQPCAIASQCGRDSKNQAVRSCTPRNYHATRLLRQQRQPEPQAHKAPSKADANAIVDGSCRGGERIFRPVSSAHEEGAPEQPGPDEQHTPLEPSESELEAAKLKSSVRGLMRNVPSSVAVITVASIDPDTNKHVPMGVAVSSLRTVTLDPPTISFNIKEPSKTLDAIRAANGLFRVHFPGADRDGATIVELFCRGNHPDAYSLRSKDLNLHIPEREKNTSVTSSLAPQIWEDSILAAMECTVTHELPVADHVILVARVDSLEQKISKQSTIIYVNGGYQRSNGTPITTHSHNQFTPSEGSRSVWDYPLFPGAQERREYMEQIKSIVKGNPAYYENPDKTTYKSLEFSLPYPSTAFGINLEPLVTECRQEMGLEDERKADFKDHKVLSDFYGQLSPSTMGQIVDRARRLVVADSRFLSQDYRSFLHHLGVSPASKNLLPSDIMEPLRARGLANDFEPRRGHYQSTTFDIQKVEQIEFQLRRYLRTMKYEAALKTSLENAMEAIGEKTAAAYFFKKSRTRLLTQAHPHVFDTSAGIDIAGHLTQEEVRVVMSRIINRLHVRSLKDFRRVFMADWHEILRRIGVNPTITGMDVEFLMGKIKHLYYSTEHYHDFPRVIDKMLEPWFAKNVSWDHLEERVKQFVQKIPLRATTWSKRDRLAAMGLDWEATVTLPKQDSLPGSQQQPLYQGHILDILVAKELKNHYGKGTEEENAGIAKYLKETYNFDVQAKPIQYTSAELASRSSSDEMQEAMMASRNVDVSTAESSSEIMQEAVIGNSGRVQGADARRIRYRPQPKIKGPEKSKPRTEWTSYTLDGEKKQ</sequence>
<evidence type="ECO:0000313" key="4">
    <source>
        <dbReference type="EMBL" id="KAF1946489.1"/>
    </source>
</evidence>
<feature type="domain" description="Flavin reductase like" evidence="3">
    <location>
        <begin position="135"/>
        <end position="304"/>
    </location>
</feature>